<dbReference type="InterPro" id="IPR014001">
    <property type="entry name" value="Helicase_ATP-bd"/>
</dbReference>
<comment type="similarity">
    <text evidence="1">Belongs to the DEAD box helicase family. DEAH subfamily.</text>
</comment>
<dbReference type="PROSITE" id="PS51194">
    <property type="entry name" value="HELICASE_CTER"/>
    <property type="match status" value="1"/>
</dbReference>
<dbReference type="PANTHER" id="PTHR18934:SF99">
    <property type="entry name" value="ATP-DEPENDENT RNA HELICASE DHX37-RELATED"/>
    <property type="match status" value="1"/>
</dbReference>
<dbReference type="Proteomes" id="UP000823638">
    <property type="component" value="Unassembled WGS sequence"/>
</dbReference>
<dbReference type="InterPro" id="IPR027417">
    <property type="entry name" value="P-loop_NTPase"/>
</dbReference>
<keyword evidence="3" id="KW-0378">Hydrolase</keyword>
<keyword evidence="2" id="KW-0547">Nucleotide-binding</keyword>
<dbReference type="PROSITE" id="PS51192">
    <property type="entry name" value="HELICASE_ATP_BIND_1"/>
    <property type="match status" value="1"/>
</dbReference>
<dbReference type="SMART" id="SM00490">
    <property type="entry name" value="HELICc"/>
    <property type="match status" value="1"/>
</dbReference>
<evidence type="ECO:0000256" key="1">
    <source>
        <dbReference type="ARBA" id="ARBA00008792"/>
    </source>
</evidence>
<dbReference type="SMART" id="SM00487">
    <property type="entry name" value="DEXDc"/>
    <property type="match status" value="1"/>
</dbReference>
<dbReference type="Gene3D" id="1.20.120.1080">
    <property type="match status" value="1"/>
</dbReference>
<dbReference type="InterPro" id="IPR007502">
    <property type="entry name" value="Helicase-assoc_dom"/>
</dbReference>
<evidence type="ECO:0000256" key="2">
    <source>
        <dbReference type="ARBA" id="ARBA00022741"/>
    </source>
</evidence>
<evidence type="ECO:0000256" key="3">
    <source>
        <dbReference type="ARBA" id="ARBA00022801"/>
    </source>
</evidence>
<reference evidence="8" key="2">
    <citation type="journal article" date="2021" name="PeerJ">
        <title>Extensive microbial diversity within the chicken gut microbiome revealed by metagenomics and culture.</title>
        <authorList>
            <person name="Gilroy R."/>
            <person name="Ravi A."/>
            <person name="Getino M."/>
            <person name="Pursley I."/>
            <person name="Horton D.L."/>
            <person name="Alikhan N.F."/>
            <person name="Baker D."/>
            <person name="Gharbi K."/>
            <person name="Hall N."/>
            <person name="Watson M."/>
            <person name="Adriaenssens E.M."/>
            <person name="Foster-Nyarko E."/>
            <person name="Jarju S."/>
            <person name="Secka A."/>
            <person name="Antonio M."/>
            <person name="Oren A."/>
            <person name="Chaudhuri R.R."/>
            <person name="La Ragione R."/>
            <person name="Hildebrand F."/>
            <person name="Pallen M.J."/>
        </authorList>
    </citation>
    <scope>NUCLEOTIDE SEQUENCE</scope>
    <source>
        <strain evidence="8">10532</strain>
    </source>
</reference>
<dbReference type="Pfam" id="PF00271">
    <property type="entry name" value="Helicase_C"/>
    <property type="match status" value="1"/>
</dbReference>
<dbReference type="Pfam" id="PF07717">
    <property type="entry name" value="OB_NTP_bind"/>
    <property type="match status" value="1"/>
</dbReference>
<gene>
    <name evidence="8" type="ORF">IAA81_01935</name>
</gene>
<dbReference type="SMART" id="SM00847">
    <property type="entry name" value="HA2"/>
    <property type="match status" value="1"/>
</dbReference>
<dbReference type="InterPro" id="IPR002464">
    <property type="entry name" value="DNA/RNA_helicase_DEAH_CS"/>
</dbReference>
<organism evidence="8 9">
    <name type="scientific">Candidatus Gallitreponema excrementavium</name>
    <dbReference type="NCBI Taxonomy" id="2840840"/>
    <lineage>
        <taxon>Bacteria</taxon>
        <taxon>Pseudomonadati</taxon>
        <taxon>Spirochaetota</taxon>
        <taxon>Spirochaetia</taxon>
        <taxon>Spirochaetales</taxon>
        <taxon>Candidatus Gallitreponema</taxon>
    </lineage>
</organism>
<name>A0A9D9HNA6_9SPIR</name>
<dbReference type="EMBL" id="JADIMM010000023">
    <property type="protein sequence ID" value="MBO8456971.1"/>
    <property type="molecule type" value="Genomic_DNA"/>
</dbReference>
<dbReference type="SUPFAM" id="SSF52540">
    <property type="entry name" value="P-loop containing nucleoside triphosphate hydrolases"/>
    <property type="match status" value="1"/>
</dbReference>
<dbReference type="InterPro" id="IPR001650">
    <property type="entry name" value="Helicase_C-like"/>
</dbReference>
<proteinExistence type="inferred from homology"/>
<sequence length="871" mass="98895">MLNPANLPVYQQKERILEMLKLHQVIVIESPTGSGKTTQLPLILHEAGYSENGVIGVTQPRRIAALSVTEYINKQLDSTIKAEKGEQNSTGRLAAYKIRFEDNTDISTKIKIMTDGILLQEMKLDPYLSKYSVIMVDEAHERSLNIDFILGLLKRVLQERKDFKVIVSSATINTALFSIYFDDCPVVKIDAVSFPVSIIYDEPERNIKLRENLKSKEFKAANFRNIKQNAQEWEEALLFKINSIMDRISSSKETGDVLIFLPGEKLIKNCIDMLSTASFSKKIHLVPLYGRLGKEEQEKVFDQPPFGRRKVVVATNIAETSITIDGITTVIDSGLAKLNYYNPKTYTSSLLEMPVSKASCNQRRGRAGRTREGICYRLYTREDFESRPLYTTEEIYRTDLSEVVLRMAELEITDFESFDFISPPNREGLKGAVKTLNLLEALTPENRLSKIGEMMAQFPLLPRQSRMIVAAILEYPQVIEEVITAAAFLSAQSPFLFPDGQEMEARNAHRVFRGPEGDFYGFIILLKKYTEARTGRQDTAKFCKKYFLDERVMAEILNIKEQLEMIVSEMGIPITGGGSQEDFLYCIARGMLQFVCVRDGKNDYRTMTAEKIQIHPGSGMFRETPDFIVAGEIVKTSKMYAMSVSPLSKKTMEKLAPSLLHGGHSFEPKGKKTLTGKTKEFQSVNSVKIGSQAFRIEKIKGRKILKIPYEKLPVLAEELEKNEISGNLPPNFKDKLTGEIIWKGYTLCSGEKLAHIFHVIPFIGKISLDKKILPKANYIFPKDKDDIFKSLDLLLWVFPMKTKKKQLGFAGLFNDGQENFWFKISRDFNTVLYESLASISLINDKWSESLTVKEKTKIGEIFSRLNSYYSG</sequence>
<evidence type="ECO:0000256" key="4">
    <source>
        <dbReference type="ARBA" id="ARBA00022806"/>
    </source>
</evidence>
<dbReference type="CDD" id="cd17917">
    <property type="entry name" value="DEXHc_RHA-like"/>
    <property type="match status" value="1"/>
</dbReference>
<evidence type="ECO:0000259" key="6">
    <source>
        <dbReference type="PROSITE" id="PS51192"/>
    </source>
</evidence>
<keyword evidence="4 8" id="KW-0347">Helicase</keyword>
<dbReference type="PANTHER" id="PTHR18934">
    <property type="entry name" value="ATP-DEPENDENT RNA HELICASE"/>
    <property type="match status" value="1"/>
</dbReference>
<keyword evidence="5" id="KW-0067">ATP-binding</keyword>
<dbReference type="Pfam" id="PF21010">
    <property type="entry name" value="HA2_C"/>
    <property type="match status" value="1"/>
</dbReference>
<dbReference type="InterPro" id="IPR011545">
    <property type="entry name" value="DEAD/DEAH_box_helicase_dom"/>
</dbReference>
<comment type="caution">
    <text evidence="8">The sequence shown here is derived from an EMBL/GenBank/DDBJ whole genome shotgun (WGS) entry which is preliminary data.</text>
</comment>
<dbReference type="Pfam" id="PF00270">
    <property type="entry name" value="DEAD"/>
    <property type="match status" value="1"/>
</dbReference>
<feature type="domain" description="Helicase ATP-binding" evidence="6">
    <location>
        <begin position="17"/>
        <end position="190"/>
    </location>
</feature>
<dbReference type="Gene3D" id="3.40.50.300">
    <property type="entry name" value="P-loop containing nucleotide triphosphate hydrolases"/>
    <property type="match status" value="2"/>
</dbReference>
<evidence type="ECO:0000313" key="9">
    <source>
        <dbReference type="Proteomes" id="UP000823638"/>
    </source>
</evidence>
<dbReference type="PROSITE" id="PS00690">
    <property type="entry name" value="DEAH_ATP_HELICASE"/>
    <property type="match status" value="1"/>
</dbReference>
<reference evidence="8" key="1">
    <citation type="submission" date="2020-10" db="EMBL/GenBank/DDBJ databases">
        <authorList>
            <person name="Gilroy R."/>
        </authorList>
    </citation>
    <scope>NUCLEOTIDE SEQUENCE</scope>
    <source>
        <strain evidence="8">10532</strain>
    </source>
</reference>
<dbReference type="InterPro" id="IPR011709">
    <property type="entry name" value="DEAD-box_helicase_OB_fold"/>
</dbReference>
<protein>
    <submittedName>
        <fullName evidence="8">ATP-dependent RNA helicase</fullName>
    </submittedName>
</protein>
<dbReference type="GO" id="GO:0005524">
    <property type="term" value="F:ATP binding"/>
    <property type="evidence" value="ECO:0007669"/>
    <property type="project" value="UniProtKB-KW"/>
</dbReference>
<evidence type="ECO:0000313" key="8">
    <source>
        <dbReference type="EMBL" id="MBO8456971.1"/>
    </source>
</evidence>
<dbReference type="AlphaFoldDB" id="A0A9D9HNA6"/>
<evidence type="ECO:0000259" key="7">
    <source>
        <dbReference type="PROSITE" id="PS51194"/>
    </source>
</evidence>
<feature type="domain" description="Helicase C-terminal" evidence="7">
    <location>
        <begin position="240"/>
        <end position="411"/>
    </location>
</feature>
<dbReference type="GO" id="GO:0016787">
    <property type="term" value="F:hydrolase activity"/>
    <property type="evidence" value="ECO:0007669"/>
    <property type="project" value="UniProtKB-KW"/>
</dbReference>
<dbReference type="GO" id="GO:0004386">
    <property type="term" value="F:helicase activity"/>
    <property type="evidence" value="ECO:0007669"/>
    <property type="project" value="UniProtKB-KW"/>
</dbReference>
<dbReference type="CDD" id="cd18791">
    <property type="entry name" value="SF2_C_RHA"/>
    <property type="match status" value="1"/>
</dbReference>
<evidence type="ECO:0000256" key="5">
    <source>
        <dbReference type="ARBA" id="ARBA00022840"/>
    </source>
</evidence>
<accession>A0A9D9HNA6</accession>
<dbReference type="GO" id="GO:0003723">
    <property type="term" value="F:RNA binding"/>
    <property type="evidence" value="ECO:0007669"/>
    <property type="project" value="TreeGrafter"/>
</dbReference>